<evidence type="ECO:0000313" key="1">
    <source>
        <dbReference type="EMBL" id="KOG26946.1"/>
    </source>
</evidence>
<accession>A0A0L8KM15</accession>
<dbReference type="PATRIC" id="fig|1938.6.peg.3404"/>
<dbReference type="AlphaFoldDB" id="A0A0L8KM15"/>
<evidence type="ECO:0000313" key="2">
    <source>
        <dbReference type="Proteomes" id="UP000037023"/>
    </source>
</evidence>
<dbReference type="RefSeq" id="WP_033205182.1">
    <property type="nucleotide sequence ID" value="NZ_LGUP01000131.1"/>
</dbReference>
<gene>
    <name evidence="1" type="ORF">ADK34_15735</name>
</gene>
<organism evidence="1 2">
    <name type="scientific">Streptomyces viridochromogenes</name>
    <dbReference type="NCBI Taxonomy" id="1938"/>
    <lineage>
        <taxon>Bacteria</taxon>
        <taxon>Bacillati</taxon>
        <taxon>Actinomycetota</taxon>
        <taxon>Actinomycetes</taxon>
        <taxon>Kitasatosporales</taxon>
        <taxon>Streptomycetaceae</taxon>
        <taxon>Streptomyces</taxon>
    </lineage>
</organism>
<protein>
    <submittedName>
        <fullName evidence="1">Uncharacterized protein</fullName>
    </submittedName>
</protein>
<dbReference type="Proteomes" id="UP000037023">
    <property type="component" value="Unassembled WGS sequence"/>
</dbReference>
<dbReference type="EMBL" id="LGUP01000131">
    <property type="protein sequence ID" value="KOG26946.1"/>
    <property type="molecule type" value="Genomic_DNA"/>
</dbReference>
<name>A0A0L8KM15_STRVR</name>
<dbReference type="InterPro" id="IPR046067">
    <property type="entry name" value="DUF6025"/>
</dbReference>
<dbReference type="Pfam" id="PF19490">
    <property type="entry name" value="DUF6025"/>
    <property type="match status" value="1"/>
</dbReference>
<reference evidence="1 2" key="1">
    <citation type="submission" date="2015-06" db="EMBL/GenBank/DDBJ databases">
        <authorList>
            <person name="Hoefler B.C."/>
            <person name="Straight P.D."/>
        </authorList>
    </citation>
    <scope>NUCLEOTIDE SEQUENCE [LARGE SCALE GENOMIC DNA]</scope>
    <source>
        <strain evidence="1 2">NRRL 3427</strain>
    </source>
</reference>
<sequence>MTSELGLAPQDLKAIGLDEESWAELRSGRSGFVARHMGRVQLPMGELTASIAALPLTPIRTGHLADWGDIGSGRSTVLDYNRVVCGVPGLARPLLYDFNQTEDTALASGDTLFLPGSLVEAGVRSRLPLRHWSPAGMERHDGEGSLFVPYVETEWEGERLPLTELHRRRMREHFPDATFHSDLLTGEEERVTEVLHTLLRAAGTDTRALSYVFDRIVHRDGSVERFKPTADASGYHLGPFDYPTADALVAASLLPARAAVAAGRFTGQDAAPAPHAPLLSVDAVTLLYAVLGTHRAPGQPPVCGDFDVHVQWGALAMGGYPPQRRGYFFSGAKKTKWMYEAVARDLPWAAPLLFVIAPTAPFLLWPSSREPRDVALVGDLLARVRTAIAAWPERVDRTAPEIQRVVAEWLAAEGAELSAAFRRQIRWGDRLSPDGRPLAAGEPVEPEGFATLTMSQACQIVGALVEAVA</sequence>
<comment type="caution">
    <text evidence="1">The sequence shown here is derived from an EMBL/GenBank/DDBJ whole genome shotgun (WGS) entry which is preliminary data.</text>
</comment>
<proteinExistence type="predicted"/>
<dbReference type="OrthoDB" id="2985420at2"/>